<evidence type="ECO:0000259" key="3">
    <source>
        <dbReference type="PROSITE" id="PS51186"/>
    </source>
</evidence>
<accession>A0A2P7QXK4</accession>
<dbReference type="GO" id="GO:0016747">
    <property type="term" value="F:acyltransferase activity, transferring groups other than amino-acyl groups"/>
    <property type="evidence" value="ECO:0007669"/>
    <property type="project" value="InterPro"/>
</dbReference>
<dbReference type="InterPro" id="IPR000182">
    <property type="entry name" value="GNAT_dom"/>
</dbReference>
<dbReference type="InterPro" id="IPR016181">
    <property type="entry name" value="Acyl_CoA_acyltransferase"/>
</dbReference>
<dbReference type="SUPFAM" id="SSF55729">
    <property type="entry name" value="Acyl-CoA N-acyltransferases (Nat)"/>
    <property type="match status" value="1"/>
</dbReference>
<evidence type="ECO:0000256" key="1">
    <source>
        <dbReference type="ARBA" id="ARBA00022679"/>
    </source>
</evidence>
<dbReference type="PANTHER" id="PTHR43877:SF1">
    <property type="entry name" value="ACETYLTRANSFERASE"/>
    <property type="match status" value="1"/>
</dbReference>
<dbReference type="PROSITE" id="PS51186">
    <property type="entry name" value="GNAT"/>
    <property type="match status" value="1"/>
</dbReference>
<keyword evidence="2" id="KW-0012">Acyltransferase</keyword>
<feature type="domain" description="N-acetyltransferase" evidence="3">
    <location>
        <begin position="10"/>
        <end position="156"/>
    </location>
</feature>
<evidence type="ECO:0000313" key="4">
    <source>
        <dbReference type="EMBL" id="PSJ42692.1"/>
    </source>
</evidence>
<sequence>MITRTHWQLAGFDELSTVQLYHMLALRCEIFVVEQDCAYQDPDGVDLHPQARHLNLWRGGQLLATARILGPGAQAPGEVWIGRVAVAPQARGQGLARQLMRRAMAAAGEYWPGCPLKLGAQTYVRDFYASLGFVPLGPEYLEDGIPHQQMEWSCNA</sequence>
<gene>
    <name evidence="4" type="ORF">C7H85_17075</name>
</gene>
<dbReference type="InterPro" id="IPR050832">
    <property type="entry name" value="Bact_Acetyltransf"/>
</dbReference>
<evidence type="ECO:0000313" key="5">
    <source>
        <dbReference type="Proteomes" id="UP000240243"/>
    </source>
</evidence>
<dbReference type="EMBL" id="PXYG01000009">
    <property type="protein sequence ID" value="PSJ42692.1"/>
    <property type="molecule type" value="Genomic_DNA"/>
</dbReference>
<reference evidence="4 5" key="1">
    <citation type="submission" date="2018-03" db="EMBL/GenBank/DDBJ databases">
        <title>The draft genome of Zobellella sp. 59N8.</title>
        <authorList>
            <person name="Liu L."/>
            <person name="Li L."/>
            <person name="Zhang X."/>
            <person name="Liang L."/>
            <person name="Wang T."/>
        </authorList>
    </citation>
    <scope>NUCLEOTIDE SEQUENCE [LARGE SCALE GENOMIC DNA]</scope>
    <source>
        <strain evidence="4 5">59N8</strain>
    </source>
</reference>
<dbReference type="RefSeq" id="WP_106730909.1">
    <property type="nucleotide sequence ID" value="NZ_PXYG01000009.1"/>
</dbReference>
<dbReference type="PANTHER" id="PTHR43877">
    <property type="entry name" value="AMINOALKYLPHOSPHONATE N-ACETYLTRANSFERASE-RELATED-RELATED"/>
    <property type="match status" value="1"/>
</dbReference>
<dbReference type="AlphaFoldDB" id="A0A2P7QXK4"/>
<dbReference type="Gene3D" id="3.40.630.30">
    <property type="match status" value="1"/>
</dbReference>
<proteinExistence type="predicted"/>
<dbReference type="Pfam" id="PF13673">
    <property type="entry name" value="Acetyltransf_10"/>
    <property type="match status" value="1"/>
</dbReference>
<name>A0A2P7QXK4_9GAMM</name>
<evidence type="ECO:0000256" key="2">
    <source>
        <dbReference type="ARBA" id="ARBA00023315"/>
    </source>
</evidence>
<dbReference type="OrthoDB" id="9796171at2"/>
<keyword evidence="1 4" id="KW-0808">Transferase</keyword>
<dbReference type="CDD" id="cd04301">
    <property type="entry name" value="NAT_SF"/>
    <property type="match status" value="1"/>
</dbReference>
<organism evidence="4 5">
    <name type="scientific">Zobellella endophytica</name>
    <dbReference type="NCBI Taxonomy" id="2116700"/>
    <lineage>
        <taxon>Bacteria</taxon>
        <taxon>Pseudomonadati</taxon>
        <taxon>Pseudomonadota</taxon>
        <taxon>Gammaproteobacteria</taxon>
        <taxon>Aeromonadales</taxon>
        <taxon>Aeromonadaceae</taxon>
        <taxon>Zobellella</taxon>
    </lineage>
</organism>
<comment type="caution">
    <text evidence="4">The sequence shown here is derived from an EMBL/GenBank/DDBJ whole genome shotgun (WGS) entry which is preliminary data.</text>
</comment>
<keyword evidence="5" id="KW-1185">Reference proteome</keyword>
<dbReference type="Proteomes" id="UP000240243">
    <property type="component" value="Unassembled WGS sequence"/>
</dbReference>
<protein>
    <submittedName>
        <fullName evidence="4">GNAT family N-acetyltransferase</fullName>
    </submittedName>
</protein>